<dbReference type="Proteomes" id="UP001285441">
    <property type="component" value="Unassembled WGS sequence"/>
</dbReference>
<gene>
    <name evidence="2" type="ORF">B0H63DRAFT_538556</name>
</gene>
<dbReference type="PANTHER" id="PTHR35186">
    <property type="entry name" value="ANK_REP_REGION DOMAIN-CONTAINING PROTEIN"/>
    <property type="match status" value="1"/>
</dbReference>
<evidence type="ECO:0000313" key="2">
    <source>
        <dbReference type="EMBL" id="KAK3390305.1"/>
    </source>
</evidence>
<dbReference type="AlphaFoldDB" id="A0AAE0NZ59"/>
<reference evidence="2" key="2">
    <citation type="submission" date="2023-06" db="EMBL/GenBank/DDBJ databases">
        <authorList>
            <consortium name="Lawrence Berkeley National Laboratory"/>
            <person name="Haridas S."/>
            <person name="Hensen N."/>
            <person name="Bonometti L."/>
            <person name="Westerberg I."/>
            <person name="Brannstrom I.O."/>
            <person name="Guillou S."/>
            <person name="Cros-Aarteil S."/>
            <person name="Calhoun S."/>
            <person name="Kuo A."/>
            <person name="Mondo S."/>
            <person name="Pangilinan J."/>
            <person name="Riley R."/>
            <person name="LaButti K."/>
            <person name="Andreopoulos B."/>
            <person name="Lipzen A."/>
            <person name="Chen C."/>
            <person name="Yanf M."/>
            <person name="Daum C."/>
            <person name="Ng V."/>
            <person name="Clum A."/>
            <person name="Steindorff A."/>
            <person name="Ohm R."/>
            <person name="Martin F."/>
            <person name="Silar P."/>
            <person name="Natvig D."/>
            <person name="Lalanne C."/>
            <person name="Gautier V."/>
            <person name="Ament-velasquez S.L."/>
            <person name="Kruys A."/>
            <person name="Hutchinson M.I."/>
            <person name="Powell A.J."/>
            <person name="Barry K."/>
            <person name="Miller A.N."/>
            <person name="Grigoriev I.V."/>
            <person name="Debuchy R."/>
            <person name="Gladieux P."/>
            <person name="Thoren M.H."/>
            <person name="Johannesson H."/>
        </authorList>
    </citation>
    <scope>NUCLEOTIDE SEQUENCE</scope>
    <source>
        <strain evidence="2">CBS 232.78</strain>
    </source>
</reference>
<name>A0AAE0NZ59_9PEZI</name>
<reference evidence="2" key="1">
    <citation type="journal article" date="2023" name="Mol. Phylogenet. Evol.">
        <title>Genome-scale phylogeny and comparative genomics of the fungal order Sordariales.</title>
        <authorList>
            <person name="Hensen N."/>
            <person name="Bonometti L."/>
            <person name="Westerberg I."/>
            <person name="Brannstrom I.O."/>
            <person name="Guillou S."/>
            <person name="Cros-Aarteil S."/>
            <person name="Calhoun S."/>
            <person name="Haridas S."/>
            <person name="Kuo A."/>
            <person name="Mondo S."/>
            <person name="Pangilinan J."/>
            <person name="Riley R."/>
            <person name="LaButti K."/>
            <person name="Andreopoulos B."/>
            <person name="Lipzen A."/>
            <person name="Chen C."/>
            <person name="Yan M."/>
            <person name="Daum C."/>
            <person name="Ng V."/>
            <person name="Clum A."/>
            <person name="Steindorff A."/>
            <person name="Ohm R.A."/>
            <person name="Martin F."/>
            <person name="Silar P."/>
            <person name="Natvig D.O."/>
            <person name="Lalanne C."/>
            <person name="Gautier V."/>
            <person name="Ament-Velasquez S.L."/>
            <person name="Kruys A."/>
            <person name="Hutchinson M.I."/>
            <person name="Powell A.J."/>
            <person name="Barry K."/>
            <person name="Miller A.N."/>
            <person name="Grigoriev I.V."/>
            <person name="Debuchy R."/>
            <person name="Gladieux P."/>
            <person name="Hiltunen Thoren M."/>
            <person name="Johannesson H."/>
        </authorList>
    </citation>
    <scope>NUCLEOTIDE SEQUENCE</scope>
    <source>
        <strain evidence="2">CBS 232.78</strain>
    </source>
</reference>
<dbReference type="Pfam" id="PF24476">
    <property type="entry name" value="DUF7580"/>
    <property type="match status" value="1"/>
</dbReference>
<accession>A0AAE0NZ59</accession>
<evidence type="ECO:0000259" key="1">
    <source>
        <dbReference type="Pfam" id="PF24476"/>
    </source>
</evidence>
<keyword evidence="3" id="KW-1185">Reference proteome</keyword>
<feature type="domain" description="DUF7580" evidence="1">
    <location>
        <begin position="218"/>
        <end position="487"/>
    </location>
</feature>
<proteinExistence type="predicted"/>
<evidence type="ECO:0000313" key="3">
    <source>
        <dbReference type="Proteomes" id="UP001285441"/>
    </source>
</evidence>
<organism evidence="2 3">
    <name type="scientific">Podospora didyma</name>
    <dbReference type="NCBI Taxonomy" id="330526"/>
    <lineage>
        <taxon>Eukaryota</taxon>
        <taxon>Fungi</taxon>
        <taxon>Dikarya</taxon>
        <taxon>Ascomycota</taxon>
        <taxon>Pezizomycotina</taxon>
        <taxon>Sordariomycetes</taxon>
        <taxon>Sordariomycetidae</taxon>
        <taxon>Sordariales</taxon>
        <taxon>Podosporaceae</taxon>
        <taxon>Podospora</taxon>
    </lineage>
</organism>
<comment type="caution">
    <text evidence="2">The sequence shown here is derived from an EMBL/GenBank/DDBJ whole genome shotgun (WGS) entry which is preliminary data.</text>
</comment>
<dbReference type="PANTHER" id="PTHR35186:SF4">
    <property type="entry name" value="PRION-INHIBITION AND PROPAGATION HELO DOMAIN-CONTAINING PROTEIN"/>
    <property type="match status" value="1"/>
</dbReference>
<sequence>MSGFEAVGAVLGAFPIALRALDDFREVSKRLRLWNMIGVEHVKCRNDIEFHRVNLASNVRQLVLPLLVDDEKTNQLLSDPGGPSWQEPEIKMLLRDRLGETYDLYLSYIQGLDQAMGRLNKELLVDDASIQDTLKIALTRMRSGAIMSKDEMKFQLYKVKFSNGEAIRKDLFAQLQDYNQKLEKLLSTSDRDAQLTESRQQTKSSTDMTLCNIWAQASRCACKDQKRCANLLLQHRTSKNSDFDILFATSAGPSDWKMKRVRISDLATTQLSGPPNTDTSIQPILSLCLSLQQKIDDQKCCGYLTEDVEGCRYYVPTVSGDPFASFPPSLAHDQILKGANITRKQRYLLSLILAPSFVQLLDTPWMHVTWKKADIFFLQDASSPNRFGLDQPHLSHCESLDKPPETGNVPNLRSLGQSLDQLGIVLLELCFGKALEDQACRKQWGGGRYDTERSGFDTLAAREWMDEVEGEAGLEYFEAVSWCLRGRITREQQWRHDMLRCVVEPLQRYQYFLIKGFCC</sequence>
<dbReference type="EMBL" id="JAULSW010000002">
    <property type="protein sequence ID" value="KAK3390305.1"/>
    <property type="molecule type" value="Genomic_DNA"/>
</dbReference>
<protein>
    <recommendedName>
        <fullName evidence="1">DUF7580 domain-containing protein</fullName>
    </recommendedName>
</protein>
<dbReference type="InterPro" id="IPR056002">
    <property type="entry name" value="DUF7580"/>
</dbReference>